<sequence>MSNASSSSSTSSYHARGLLNPPPGTAPFSDNITYTGPFNPSPFELLFLVNTSRHNDSLRNAIVGQPHLQFAVDGLICLQAQHASLNAIIEETNVYAANLAFNAMAAGPSPLTLQGPMMVPSFNIDLENLERQPPTSLTGIGPLSSDICDTDPNDPAFLRAAETYRARIRAAVELACNQHQFCPHRAGTDTSQDSSPIYAQSIGIASDSPTPPPEPQPQPTSPPSFDPFNVNNEQLAPSSVPFLANGQFNPAFGFRLIQGHSQTPGVRGPPPGTAPQASVWDDEIVSETAEEAEWRATVDEVYKFLCALCAGWHTTTPATVRTTVARSVDYLRLGIYLGIVVSDEGRIDFLEQTIPGAHGLLTTISMGVTTMMISGETENNEEAAGGDVTDPDDLVPVFVGIPDHEVQEVTLPDGRIVHVVRMGSAM</sequence>
<dbReference type="Proteomes" id="UP000054988">
    <property type="component" value="Unassembled WGS sequence"/>
</dbReference>
<feature type="compositionally biased region" description="Pro residues" evidence="1">
    <location>
        <begin position="209"/>
        <end position="225"/>
    </location>
</feature>
<feature type="compositionally biased region" description="Low complexity" evidence="1">
    <location>
        <begin position="1"/>
        <end position="12"/>
    </location>
</feature>
<proteinExistence type="predicted"/>
<dbReference type="AlphaFoldDB" id="A0A0W0FL93"/>
<name>A0A0W0FL93_MONRR</name>
<evidence type="ECO:0000313" key="2">
    <source>
        <dbReference type="EMBL" id="KTB37092.1"/>
    </source>
</evidence>
<gene>
    <name evidence="2" type="ORF">WG66_10262</name>
</gene>
<comment type="caution">
    <text evidence="2">The sequence shown here is derived from an EMBL/GenBank/DDBJ whole genome shotgun (WGS) entry which is preliminary data.</text>
</comment>
<evidence type="ECO:0000313" key="3">
    <source>
        <dbReference type="Proteomes" id="UP000054988"/>
    </source>
</evidence>
<organism evidence="2 3">
    <name type="scientific">Moniliophthora roreri</name>
    <name type="common">Frosty pod rot fungus</name>
    <name type="synonym">Monilia roreri</name>
    <dbReference type="NCBI Taxonomy" id="221103"/>
    <lineage>
        <taxon>Eukaryota</taxon>
        <taxon>Fungi</taxon>
        <taxon>Dikarya</taxon>
        <taxon>Basidiomycota</taxon>
        <taxon>Agaricomycotina</taxon>
        <taxon>Agaricomycetes</taxon>
        <taxon>Agaricomycetidae</taxon>
        <taxon>Agaricales</taxon>
        <taxon>Marasmiineae</taxon>
        <taxon>Marasmiaceae</taxon>
        <taxon>Moniliophthora</taxon>
    </lineage>
</organism>
<accession>A0A0W0FL93</accession>
<evidence type="ECO:0000256" key="1">
    <source>
        <dbReference type="SAM" id="MobiDB-lite"/>
    </source>
</evidence>
<protein>
    <submittedName>
        <fullName evidence="2">Uncharacterized protein</fullName>
    </submittedName>
</protein>
<feature type="region of interest" description="Disordered" evidence="1">
    <location>
        <begin position="202"/>
        <end position="231"/>
    </location>
</feature>
<reference evidence="2 3" key="1">
    <citation type="submission" date="2015-12" db="EMBL/GenBank/DDBJ databases">
        <title>Draft genome sequence of Moniliophthora roreri, the causal agent of frosty pod rot of cacao.</title>
        <authorList>
            <person name="Aime M.C."/>
            <person name="Diaz-Valderrama J.R."/>
            <person name="Kijpornyongpan T."/>
            <person name="Phillips-Mora W."/>
        </authorList>
    </citation>
    <scope>NUCLEOTIDE SEQUENCE [LARGE SCALE GENOMIC DNA]</scope>
    <source>
        <strain evidence="2 3">MCA 2952</strain>
    </source>
</reference>
<feature type="region of interest" description="Disordered" evidence="1">
    <location>
        <begin position="1"/>
        <end position="20"/>
    </location>
</feature>
<dbReference type="EMBL" id="LATX01001869">
    <property type="protein sequence ID" value="KTB37092.1"/>
    <property type="molecule type" value="Genomic_DNA"/>
</dbReference>